<protein>
    <submittedName>
        <fullName evidence="10">Glycosyltransferase-like protein LARGE1</fullName>
    </submittedName>
</protein>
<dbReference type="RefSeq" id="XP_017770476.1">
    <property type="nucleotide sequence ID" value="XM_017914987.1"/>
</dbReference>
<keyword evidence="5" id="KW-0333">Golgi apparatus</keyword>
<evidence type="ECO:0000256" key="7">
    <source>
        <dbReference type="ARBA" id="ARBA00023180"/>
    </source>
</evidence>
<evidence type="ECO:0000256" key="4">
    <source>
        <dbReference type="ARBA" id="ARBA00022989"/>
    </source>
</evidence>
<reference evidence="10" key="1">
    <citation type="submission" date="2025-08" db="UniProtKB">
        <authorList>
            <consortium name="RefSeq"/>
        </authorList>
    </citation>
    <scope>IDENTIFICATION</scope>
    <source>
        <tissue evidence="10">Whole Larva</tissue>
    </source>
</reference>
<evidence type="ECO:0000313" key="9">
    <source>
        <dbReference type="Proteomes" id="UP000695000"/>
    </source>
</evidence>
<name>A0ABM1M7C6_NICVS</name>
<evidence type="ECO:0000256" key="8">
    <source>
        <dbReference type="SAM" id="Phobius"/>
    </source>
</evidence>
<keyword evidence="6 8" id="KW-0472">Membrane</keyword>
<sequence length="677" mass="79747">MARRGIISILIICIILFIISLFEYAAVSKNSYGSIRRRDSFKAHKLYSDLRNSLATDEPPLNDTNRSRRCEPMHVGFVCSGHKSNLYLMTLLKSILFHRNKPLHFHLIVNKFSDKVLRTLFETWDIPQVTVSFYDMNDYLPDIRWVPNSHYSGIYGLLKLLFPTVLPNVEKIIILDTDLIFTSDIDELWQLFNNFDYLHAIGLVENESDFYLSKKSTIWPAIGRGYNTGVILYRLDRLRNMQWDKLWTRVSKKAALMYGSTSLGDQDIMNTVLKQYPHLVYDVPCYWNTQLSDHTRSESCYKNNKIKVVHWNSPKKFNVNNRDGEYFRSIYKTFLEMNGDLVRSVLYDCHNISGDNSQNQRDVCDDFTKGTLNKWRTLLFFRNFEYIPVDYDVTFVAQLSYDRLQMVEELTKHWEGPISLTLYVTDPEFQQANKYLENSEILQERTNIAYHAVFKNGDYHPINMLRNVGLRNVNTPYVFLADIDFLPMFGLYNVIRNTLSASPKGLTKKALIIPAFESQRYRNRFPRNKVELLQMLENKSLFTFRFDVWASGHSPTNYTRWRNAKSPYTVKWEPDFEPYVVVRRDVTEYDGRFMGFGWNKVSHIMELECQDYEFLVMHNAFIVHQPHSPSYDIAKFRMSPIYRMCLQNLKELFVEGLKTKYGRSFDNKKVSIDPIIS</sequence>
<keyword evidence="9" id="KW-1185">Reference proteome</keyword>
<dbReference type="PANTHER" id="PTHR12270">
    <property type="entry name" value="GLYCOSYLTRANSFERASE-RELATED"/>
    <property type="match status" value="1"/>
</dbReference>
<organism evidence="9 10">
    <name type="scientific">Nicrophorus vespilloides</name>
    <name type="common">Boreal carrion beetle</name>
    <dbReference type="NCBI Taxonomy" id="110193"/>
    <lineage>
        <taxon>Eukaryota</taxon>
        <taxon>Metazoa</taxon>
        <taxon>Ecdysozoa</taxon>
        <taxon>Arthropoda</taxon>
        <taxon>Hexapoda</taxon>
        <taxon>Insecta</taxon>
        <taxon>Pterygota</taxon>
        <taxon>Neoptera</taxon>
        <taxon>Endopterygota</taxon>
        <taxon>Coleoptera</taxon>
        <taxon>Polyphaga</taxon>
        <taxon>Staphyliniformia</taxon>
        <taxon>Silphidae</taxon>
        <taxon>Nicrophorinae</taxon>
        <taxon>Nicrophorus</taxon>
    </lineage>
</organism>
<keyword evidence="3" id="KW-0735">Signal-anchor</keyword>
<dbReference type="InterPro" id="IPR002495">
    <property type="entry name" value="Glyco_trans_8"/>
</dbReference>
<evidence type="ECO:0000256" key="5">
    <source>
        <dbReference type="ARBA" id="ARBA00023034"/>
    </source>
</evidence>
<keyword evidence="7" id="KW-0325">Glycoprotein</keyword>
<dbReference type="GeneID" id="108558162"/>
<dbReference type="SUPFAM" id="SSF53448">
    <property type="entry name" value="Nucleotide-diphospho-sugar transferases"/>
    <property type="match status" value="1"/>
</dbReference>
<evidence type="ECO:0000256" key="1">
    <source>
        <dbReference type="ARBA" id="ARBA00004323"/>
    </source>
</evidence>
<feature type="transmembrane region" description="Helical" evidence="8">
    <location>
        <begin position="6"/>
        <end position="27"/>
    </location>
</feature>
<dbReference type="Proteomes" id="UP000695000">
    <property type="component" value="Unplaced"/>
</dbReference>
<comment type="subcellular location">
    <subcellularLocation>
        <location evidence="1">Golgi apparatus membrane</location>
        <topology evidence="1">Single-pass type II membrane protein</topology>
    </subcellularLocation>
</comment>
<evidence type="ECO:0000313" key="10">
    <source>
        <dbReference type="RefSeq" id="XP_017770476.1"/>
    </source>
</evidence>
<dbReference type="Gene3D" id="3.90.550.10">
    <property type="entry name" value="Spore Coat Polysaccharide Biosynthesis Protein SpsA, Chain A"/>
    <property type="match status" value="1"/>
</dbReference>
<dbReference type="Pfam" id="PF01501">
    <property type="entry name" value="Glyco_transf_8"/>
    <property type="match status" value="1"/>
</dbReference>
<keyword evidence="4 8" id="KW-1133">Transmembrane helix</keyword>
<dbReference type="Pfam" id="PF13896">
    <property type="entry name" value="Glyco_transf_49"/>
    <property type="match status" value="2"/>
</dbReference>
<evidence type="ECO:0000256" key="3">
    <source>
        <dbReference type="ARBA" id="ARBA00022968"/>
    </source>
</evidence>
<dbReference type="PANTHER" id="PTHR12270:SF25">
    <property type="entry name" value="GLYCOSYLTRANSFERASE-LIKE PROTEIN LARGE"/>
    <property type="match status" value="1"/>
</dbReference>
<dbReference type="InterPro" id="IPR029044">
    <property type="entry name" value="Nucleotide-diphossugar_trans"/>
</dbReference>
<keyword evidence="2 8" id="KW-0812">Transmembrane</keyword>
<accession>A0ABM1M7C6</accession>
<proteinExistence type="predicted"/>
<evidence type="ECO:0000256" key="2">
    <source>
        <dbReference type="ARBA" id="ARBA00022692"/>
    </source>
</evidence>
<gene>
    <name evidence="10" type="primary">LOC108558162</name>
</gene>
<evidence type="ECO:0000256" key="6">
    <source>
        <dbReference type="ARBA" id="ARBA00023136"/>
    </source>
</evidence>
<dbReference type="InterPro" id="IPR051292">
    <property type="entry name" value="Xyl/GlcA_transferase"/>
</dbReference>